<dbReference type="Gene3D" id="1.20.1060.10">
    <property type="entry name" value="Taq DNA Polymerase, Chain T, domain 4"/>
    <property type="match status" value="1"/>
</dbReference>
<keyword evidence="4" id="KW-0548">Nucleotidyltransferase</keyword>
<dbReference type="GO" id="GO:0003677">
    <property type="term" value="F:DNA binding"/>
    <property type="evidence" value="ECO:0007669"/>
    <property type="project" value="InterPro"/>
</dbReference>
<dbReference type="KEGG" id="mls:MSLAZ_2523"/>
<protein>
    <submittedName>
        <fullName evidence="4">DNA polymerase I</fullName>
        <ecNumber evidence="4">2.7.7.7</ecNumber>
    </submittedName>
</protein>
<keyword evidence="1" id="KW-0235">DNA replication</keyword>
<evidence type="ECO:0000259" key="2">
    <source>
        <dbReference type="SMART" id="SM00474"/>
    </source>
</evidence>
<dbReference type="PANTHER" id="PTHR10133">
    <property type="entry name" value="DNA POLYMERASE I"/>
    <property type="match status" value="1"/>
</dbReference>
<evidence type="ECO:0000259" key="3">
    <source>
        <dbReference type="SMART" id="SM00482"/>
    </source>
</evidence>
<dbReference type="SMART" id="SM00474">
    <property type="entry name" value="35EXOc"/>
    <property type="match status" value="1"/>
</dbReference>
<dbReference type="PATRIC" id="fig|1434111.4.peg.3346"/>
<dbReference type="GO" id="GO:0008408">
    <property type="term" value="F:3'-5' exonuclease activity"/>
    <property type="evidence" value="ECO:0007669"/>
    <property type="project" value="InterPro"/>
</dbReference>
<gene>
    <name evidence="4" type="ORF">MSLAZ_2523</name>
</gene>
<dbReference type="RefSeq" id="WP_048127562.1">
    <property type="nucleotide sequence ID" value="NZ_CP009515.1"/>
</dbReference>
<organism evidence="4 5">
    <name type="scientific">Methanosarcina lacustris Z-7289</name>
    <dbReference type="NCBI Taxonomy" id="1434111"/>
    <lineage>
        <taxon>Archaea</taxon>
        <taxon>Methanobacteriati</taxon>
        <taxon>Methanobacteriota</taxon>
        <taxon>Stenosarchaea group</taxon>
        <taxon>Methanomicrobia</taxon>
        <taxon>Methanosarcinales</taxon>
        <taxon>Methanosarcinaceae</taxon>
        <taxon>Methanosarcina</taxon>
    </lineage>
</organism>
<dbReference type="SUPFAM" id="SSF56672">
    <property type="entry name" value="DNA/RNA polymerases"/>
    <property type="match status" value="1"/>
</dbReference>
<evidence type="ECO:0000313" key="4">
    <source>
        <dbReference type="EMBL" id="AKB75784.1"/>
    </source>
</evidence>
<feature type="domain" description="3'-5' exonuclease" evidence="2">
    <location>
        <begin position="1"/>
        <end position="158"/>
    </location>
</feature>
<evidence type="ECO:0000313" key="5">
    <source>
        <dbReference type="Proteomes" id="UP000033072"/>
    </source>
</evidence>
<dbReference type="PANTHER" id="PTHR10133:SF27">
    <property type="entry name" value="DNA POLYMERASE NU"/>
    <property type="match status" value="1"/>
</dbReference>
<dbReference type="GO" id="GO:0003887">
    <property type="term" value="F:DNA-directed DNA polymerase activity"/>
    <property type="evidence" value="ECO:0007669"/>
    <property type="project" value="UniProtKB-EC"/>
</dbReference>
<reference evidence="4 5" key="1">
    <citation type="submission" date="2014-07" db="EMBL/GenBank/DDBJ databases">
        <title>Methanogenic archaea and the global carbon cycle.</title>
        <authorList>
            <person name="Henriksen J.R."/>
            <person name="Luke J."/>
            <person name="Reinhart S."/>
            <person name="Benedict M.N."/>
            <person name="Youngblut N.D."/>
            <person name="Metcalf M.E."/>
            <person name="Whitaker R.J."/>
            <person name="Metcalf W.W."/>
        </authorList>
    </citation>
    <scope>NUCLEOTIDE SEQUENCE [LARGE SCALE GENOMIC DNA]</scope>
    <source>
        <strain evidence="4 5">Z-7289</strain>
    </source>
</reference>
<dbReference type="Gene3D" id="3.30.70.370">
    <property type="match status" value="1"/>
</dbReference>
<dbReference type="InterPro" id="IPR002562">
    <property type="entry name" value="3'-5'_exonuclease_dom"/>
</dbReference>
<dbReference type="STRING" id="1434111.MSLAZ_2523"/>
<dbReference type="GeneID" id="24807358"/>
<dbReference type="GO" id="GO:0006261">
    <property type="term" value="P:DNA-templated DNA replication"/>
    <property type="evidence" value="ECO:0007669"/>
    <property type="project" value="InterPro"/>
</dbReference>
<dbReference type="Gene3D" id="3.30.420.10">
    <property type="entry name" value="Ribonuclease H-like superfamily/Ribonuclease H"/>
    <property type="match status" value="1"/>
</dbReference>
<proteinExistence type="predicted"/>
<accession>A0A0E3S437</accession>
<dbReference type="SMART" id="SM00482">
    <property type="entry name" value="POLAc"/>
    <property type="match status" value="1"/>
</dbReference>
<feature type="domain" description="DNA-directed DNA polymerase family A palm" evidence="3">
    <location>
        <begin position="317"/>
        <end position="520"/>
    </location>
</feature>
<evidence type="ECO:0000256" key="1">
    <source>
        <dbReference type="ARBA" id="ARBA00022705"/>
    </source>
</evidence>
<dbReference type="AlphaFoldDB" id="A0A0E3S437"/>
<dbReference type="InterPro" id="IPR002298">
    <property type="entry name" value="DNA_polymerase_A"/>
</dbReference>
<dbReference type="InterPro" id="IPR043502">
    <property type="entry name" value="DNA/RNA_pol_sf"/>
</dbReference>
<dbReference type="InterPro" id="IPR001098">
    <property type="entry name" value="DNA-dir_DNA_pol_A_palm_dom"/>
</dbReference>
<keyword evidence="5" id="KW-1185">Reference proteome</keyword>
<name>A0A0E3S437_9EURY</name>
<dbReference type="HOGENOM" id="CLU_004675_2_6_2"/>
<dbReference type="EMBL" id="CP009515">
    <property type="protein sequence ID" value="AKB75784.1"/>
    <property type="molecule type" value="Genomic_DNA"/>
</dbReference>
<dbReference type="InterPro" id="IPR036397">
    <property type="entry name" value="RNaseH_sf"/>
</dbReference>
<dbReference type="Pfam" id="PF01612">
    <property type="entry name" value="DNA_pol_A_exo1"/>
    <property type="match status" value="1"/>
</dbReference>
<dbReference type="Gene3D" id="1.10.150.20">
    <property type="entry name" value="5' to 3' exonuclease, C-terminal subdomain"/>
    <property type="match status" value="1"/>
</dbReference>
<dbReference type="SUPFAM" id="SSF53098">
    <property type="entry name" value="Ribonuclease H-like"/>
    <property type="match status" value="1"/>
</dbReference>
<dbReference type="GO" id="GO:0006302">
    <property type="term" value="P:double-strand break repair"/>
    <property type="evidence" value="ECO:0007669"/>
    <property type="project" value="TreeGrafter"/>
</dbReference>
<dbReference type="Proteomes" id="UP000033072">
    <property type="component" value="Chromosome"/>
</dbReference>
<dbReference type="OrthoDB" id="142880at2157"/>
<dbReference type="InterPro" id="IPR012337">
    <property type="entry name" value="RNaseH-like_sf"/>
</dbReference>
<dbReference type="Pfam" id="PF00476">
    <property type="entry name" value="DNA_pol_A"/>
    <property type="match status" value="1"/>
</dbReference>
<keyword evidence="4" id="KW-0808">Transferase</keyword>
<dbReference type="EC" id="2.7.7.7" evidence="4"/>
<sequence length="557" mass="62960">MSLLYLDIETDNSNGAGLDVFSSKIVTVQILLPSGNTIILKDPKSLDNVKPLLENNLVIGHNLKFDSKFLKHHFGVTLYNVHDTYLAEIILSGGLYAGKHGVTGLKDLVFRYCGQQMNKEEQQGFRCEVPLTQEQKQYAANDLKYLPEIFKQQQAKIKLLRLEGVINTEMKALPAIVWLELSGIFVDLERLNEIQKEIEAKRSKAEQSLYETFGTSKINLNSPQQLKKELNRLGIPVESTKAEELAKFDHPIIQKLKEYKEAEKLLNTFVGKLPNYINKKTGRIHADFFQLGAKSGRLSCTKPNLQQQPSKTLPEWRTIFKAPAGNKIITADYSQIELRILAQVSQDQEYIKAYKEGADLHKLTASKIFQKPINEVEKKDRSIAKTVNFGIAYGMWTFGLQKKLKAAGIEVTEKEAEGIIKGFYEAYPGVAKYLKHISTQGLRNLEVRNSAGRLMIFEKPEDDKARNSIKRESKNLPVQSLCADMLKTAMSNLFLRLEPMGVKFINTVHDELVFECTEALAEEVKEMVKIEMEKAGALFLTDLPSVAEVTVGDTWEK</sequence>
<dbReference type="PRINTS" id="PR00868">
    <property type="entry name" value="DNAPOLI"/>
</dbReference>